<evidence type="ECO:0000256" key="3">
    <source>
        <dbReference type="ARBA" id="ARBA00022898"/>
    </source>
</evidence>
<dbReference type="GO" id="GO:0004375">
    <property type="term" value="F:glycine dehydrogenase (decarboxylating) activity"/>
    <property type="evidence" value="ECO:0007669"/>
    <property type="project" value="UniProtKB-EC"/>
</dbReference>
<dbReference type="Gene3D" id="3.40.640.10">
    <property type="entry name" value="Type I PLP-dependent aspartate aminotransferase-like (Major domain)"/>
    <property type="match status" value="1"/>
</dbReference>
<dbReference type="InterPro" id="IPR015421">
    <property type="entry name" value="PyrdxlP-dep_Trfase_major"/>
</dbReference>
<dbReference type="GO" id="GO:0016594">
    <property type="term" value="F:glycine binding"/>
    <property type="evidence" value="ECO:0007669"/>
    <property type="project" value="TreeGrafter"/>
</dbReference>
<dbReference type="GO" id="GO:0005829">
    <property type="term" value="C:cytosol"/>
    <property type="evidence" value="ECO:0007669"/>
    <property type="project" value="TreeGrafter"/>
</dbReference>
<evidence type="ECO:0000256" key="6">
    <source>
        <dbReference type="SAM" id="MobiDB-lite"/>
    </source>
</evidence>
<dbReference type="Pfam" id="PF00266">
    <property type="entry name" value="Aminotran_5"/>
    <property type="match status" value="1"/>
</dbReference>
<dbReference type="AlphaFoldDB" id="A0A6J4M7H4"/>
<evidence type="ECO:0000313" key="9">
    <source>
        <dbReference type="EMBL" id="CAA9350575.1"/>
    </source>
</evidence>
<evidence type="ECO:0000256" key="2">
    <source>
        <dbReference type="ARBA" id="ARBA00012134"/>
    </source>
</evidence>
<dbReference type="InterPro" id="IPR000192">
    <property type="entry name" value="Aminotrans_V_dom"/>
</dbReference>
<evidence type="ECO:0000256" key="5">
    <source>
        <dbReference type="ARBA" id="ARBA00049026"/>
    </source>
</evidence>
<keyword evidence="4 9" id="KW-0560">Oxidoreductase</keyword>
<protein>
    <recommendedName>
        <fullName evidence="2">glycine dehydrogenase (aminomethyl-transferring)</fullName>
        <ecNumber evidence="2">1.4.4.2</ecNumber>
    </recommendedName>
</protein>
<dbReference type="InterPro" id="IPR020581">
    <property type="entry name" value="GDC_P"/>
</dbReference>
<dbReference type="InterPro" id="IPR049316">
    <property type="entry name" value="GDC-P_C"/>
</dbReference>
<proteinExistence type="predicted"/>
<accession>A0A6J4M7H4</accession>
<dbReference type="PANTHER" id="PTHR11773:SF1">
    <property type="entry name" value="GLYCINE DEHYDROGENASE (DECARBOXYLATING), MITOCHONDRIAL"/>
    <property type="match status" value="1"/>
</dbReference>
<dbReference type="Gene3D" id="6.20.440.10">
    <property type="match status" value="1"/>
</dbReference>
<comment type="function">
    <text evidence="1">The glycine cleavage system catalyzes the degradation of glycine. The P protein binds the alpha-amino group of glycine through its pyridoxal phosphate cofactor; CO(2) is released and the remaining methylamine moiety is then transferred to the lipoamide cofactor of the H protein.</text>
</comment>
<name>A0A6J4M7H4_9HYPH</name>
<dbReference type="NCBIfam" id="NF003346">
    <property type="entry name" value="PRK04366.1"/>
    <property type="match status" value="1"/>
</dbReference>
<feature type="region of interest" description="Disordered" evidence="6">
    <location>
        <begin position="551"/>
        <end position="586"/>
    </location>
</feature>
<dbReference type="Gene3D" id="3.90.1150.10">
    <property type="entry name" value="Aspartate Aminotransferase, domain 1"/>
    <property type="match status" value="1"/>
</dbReference>
<feature type="region of interest" description="Disordered" evidence="6">
    <location>
        <begin position="366"/>
        <end position="396"/>
    </location>
</feature>
<feature type="domain" description="Glycine dehydrogenase C-terminal" evidence="8">
    <location>
        <begin position="442"/>
        <end position="537"/>
    </location>
</feature>
<feature type="domain" description="Aminotransferase class V" evidence="7">
    <location>
        <begin position="208"/>
        <end position="328"/>
    </location>
</feature>
<dbReference type="PANTHER" id="PTHR11773">
    <property type="entry name" value="GLYCINE DEHYDROGENASE, DECARBOXYLATING"/>
    <property type="match status" value="1"/>
</dbReference>
<feature type="region of interest" description="Disordered" evidence="6">
    <location>
        <begin position="1"/>
        <end position="54"/>
    </location>
</feature>
<comment type="catalytic activity">
    <reaction evidence="5">
        <text>N(6)-[(R)-lipoyl]-L-lysyl-[glycine-cleavage complex H protein] + glycine + H(+) = N(6)-[(R)-S(8)-aminomethyldihydrolipoyl]-L-lysyl-[glycine-cleavage complex H protein] + CO2</text>
        <dbReference type="Rhea" id="RHEA:24304"/>
        <dbReference type="Rhea" id="RHEA-COMP:10494"/>
        <dbReference type="Rhea" id="RHEA-COMP:10495"/>
        <dbReference type="ChEBI" id="CHEBI:15378"/>
        <dbReference type="ChEBI" id="CHEBI:16526"/>
        <dbReference type="ChEBI" id="CHEBI:57305"/>
        <dbReference type="ChEBI" id="CHEBI:83099"/>
        <dbReference type="ChEBI" id="CHEBI:83143"/>
        <dbReference type="EC" id="1.4.4.2"/>
    </reaction>
</comment>
<dbReference type="GO" id="GO:0030170">
    <property type="term" value="F:pyridoxal phosphate binding"/>
    <property type="evidence" value="ECO:0007669"/>
    <property type="project" value="TreeGrafter"/>
</dbReference>
<evidence type="ECO:0000256" key="1">
    <source>
        <dbReference type="ARBA" id="ARBA00003788"/>
    </source>
</evidence>
<gene>
    <name evidence="9" type="ORF">AVDCRST_MAG90-2428</name>
</gene>
<organism evidence="9">
    <name type="scientific">uncultured Microvirga sp</name>
    <dbReference type="NCBI Taxonomy" id="412392"/>
    <lineage>
        <taxon>Bacteria</taxon>
        <taxon>Pseudomonadati</taxon>
        <taxon>Pseudomonadota</taxon>
        <taxon>Alphaproteobacteria</taxon>
        <taxon>Hyphomicrobiales</taxon>
        <taxon>Methylobacteriaceae</taxon>
        <taxon>Microvirga</taxon>
        <taxon>environmental samples</taxon>
    </lineage>
</organism>
<sequence length="586" mass="62325">MLNRQGRPSAPGAHGVSDPAAGMGDEAARLQGDTNRSRGSAAGEHPTFTGNKALAQVEPLIFETGRYDTTGVDLDEPEDFEPRLGGLERREAIGLPGLSEPETMRHYVRLSQMNYGIDTGLFPLGSCTMKHNARLNERMARLPGFSDVHPLQPASTVQGALELMNELGRYLVTLTNMTSVALSPKAGAHGELCGMMAIKAAIEAKGEGKTRNVVLVPDSAHGTNPATAALIGFVVKPVPAREDGWVHVEDVKERLGPDVAAIMLTNPNTCGLFEPQVVEIAKAIHDAGAYFYCDGANFNAIVGKARPGDLGVDAMHINLHKTFSTPHGGGGPGAGPVVLSERLAPYAPVPFVIPSPLAGEVAAKRSERGRGTEGATGAVCPAPPTPDPSPEGGGEFRLVEHAGDADGGSPLGRITAFHGQMGMYVRALAYMLSHGADGMRQASEDAVLNANYVRAGLSDLMSLPFGDKPCMHEVLFDDSWLKDTGVTTLDFAKAMIDEGFHPMTVYFPLVVHGAMLIEPTESESKASLDLFIATLRDLAFAAKRGDRERFSGAPYHAPRRRLDETRAARQPVLKWTPPQPVAEAAE</sequence>
<dbReference type="Pfam" id="PF21478">
    <property type="entry name" value="GcvP2_C"/>
    <property type="match status" value="1"/>
</dbReference>
<dbReference type="GO" id="GO:0019464">
    <property type="term" value="P:glycine decarboxylation via glycine cleavage system"/>
    <property type="evidence" value="ECO:0007669"/>
    <property type="project" value="TreeGrafter"/>
</dbReference>
<dbReference type="SUPFAM" id="SSF53383">
    <property type="entry name" value="PLP-dependent transferases"/>
    <property type="match status" value="1"/>
</dbReference>
<keyword evidence="3" id="KW-0663">Pyridoxal phosphate</keyword>
<evidence type="ECO:0000259" key="7">
    <source>
        <dbReference type="Pfam" id="PF00266"/>
    </source>
</evidence>
<evidence type="ECO:0000256" key="4">
    <source>
        <dbReference type="ARBA" id="ARBA00023002"/>
    </source>
</evidence>
<dbReference type="InterPro" id="IPR015422">
    <property type="entry name" value="PyrdxlP-dep_Trfase_small"/>
</dbReference>
<reference evidence="9" key="1">
    <citation type="submission" date="2020-02" db="EMBL/GenBank/DDBJ databases">
        <authorList>
            <person name="Meier V. D."/>
        </authorList>
    </citation>
    <scope>NUCLEOTIDE SEQUENCE</scope>
    <source>
        <strain evidence="9">AVDCRST_MAG90</strain>
    </source>
</reference>
<dbReference type="EC" id="1.4.4.2" evidence="2"/>
<dbReference type="GO" id="GO:0005960">
    <property type="term" value="C:glycine cleavage complex"/>
    <property type="evidence" value="ECO:0007669"/>
    <property type="project" value="TreeGrafter"/>
</dbReference>
<dbReference type="EMBL" id="CADCUC010000480">
    <property type="protein sequence ID" value="CAA9350575.1"/>
    <property type="molecule type" value="Genomic_DNA"/>
</dbReference>
<dbReference type="InterPro" id="IPR015424">
    <property type="entry name" value="PyrdxlP-dep_Trfase"/>
</dbReference>
<evidence type="ECO:0000259" key="8">
    <source>
        <dbReference type="Pfam" id="PF21478"/>
    </source>
</evidence>
<dbReference type="FunFam" id="3.40.640.10:FF:000224">
    <property type="entry name" value="Probable glycine dehydrogenase (decarboxylating) subunit 2"/>
    <property type="match status" value="1"/>
</dbReference>